<dbReference type="RefSeq" id="WP_230222844.1">
    <property type="nucleotide sequence ID" value="NZ_JAJKFT010000010.1"/>
</dbReference>
<organism evidence="4 5">
    <name type="scientific">Blastopirellula sediminis</name>
    <dbReference type="NCBI Taxonomy" id="2894196"/>
    <lineage>
        <taxon>Bacteria</taxon>
        <taxon>Pseudomonadati</taxon>
        <taxon>Planctomycetota</taxon>
        <taxon>Planctomycetia</taxon>
        <taxon>Pirellulales</taxon>
        <taxon>Pirellulaceae</taxon>
        <taxon>Blastopirellula</taxon>
    </lineage>
</organism>
<dbReference type="InterPro" id="IPR050498">
    <property type="entry name" value="Ycf3"/>
</dbReference>
<feature type="repeat" description="TPR" evidence="3">
    <location>
        <begin position="143"/>
        <end position="176"/>
    </location>
</feature>
<evidence type="ECO:0000256" key="3">
    <source>
        <dbReference type="PROSITE-ProRule" id="PRU00339"/>
    </source>
</evidence>
<feature type="repeat" description="TPR" evidence="3">
    <location>
        <begin position="245"/>
        <end position="278"/>
    </location>
</feature>
<dbReference type="EMBL" id="JAJKFT010000010">
    <property type="protein sequence ID" value="MCC9631135.1"/>
    <property type="molecule type" value="Genomic_DNA"/>
</dbReference>
<dbReference type="SUPFAM" id="SSF48452">
    <property type="entry name" value="TPR-like"/>
    <property type="match status" value="2"/>
</dbReference>
<dbReference type="GO" id="GO:0009279">
    <property type="term" value="C:cell outer membrane"/>
    <property type="evidence" value="ECO:0007669"/>
    <property type="project" value="TreeGrafter"/>
</dbReference>
<keyword evidence="5" id="KW-1185">Reference proteome</keyword>
<keyword evidence="2 3" id="KW-0802">TPR repeat</keyword>
<dbReference type="Pfam" id="PF13181">
    <property type="entry name" value="TPR_8"/>
    <property type="match status" value="1"/>
</dbReference>
<evidence type="ECO:0000256" key="2">
    <source>
        <dbReference type="ARBA" id="ARBA00022803"/>
    </source>
</evidence>
<protein>
    <submittedName>
        <fullName evidence="4">Tetratricopeptide repeat protein</fullName>
    </submittedName>
</protein>
<evidence type="ECO:0000256" key="1">
    <source>
        <dbReference type="ARBA" id="ARBA00022737"/>
    </source>
</evidence>
<evidence type="ECO:0000313" key="5">
    <source>
        <dbReference type="Proteomes" id="UP001139103"/>
    </source>
</evidence>
<dbReference type="Pfam" id="PF13432">
    <property type="entry name" value="TPR_16"/>
    <property type="match status" value="2"/>
</dbReference>
<accession>A0A9X1SHE8</accession>
<dbReference type="GO" id="GO:0046813">
    <property type="term" value="P:receptor-mediated virion attachment to host cell"/>
    <property type="evidence" value="ECO:0007669"/>
    <property type="project" value="TreeGrafter"/>
</dbReference>
<dbReference type="PROSITE" id="PS50293">
    <property type="entry name" value="TPR_REGION"/>
    <property type="match status" value="4"/>
</dbReference>
<evidence type="ECO:0000313" key="4">
    <source>
        <dbReference type="EMBL" id="MCC9631135.1"/>
    </source>
</evidence>
<dbReference type="Gene3D" id="1.25.40.10">
    <property type="entry name" value="Tetratricopeptide repeat domain"/>
    <property type="match status" value="3"/>
</dbReference>
<proteinExistence type="predicted"/>
<dbReference type="SMART" id="SM00028">
    <property type="entry name" value="TPR"/>
    <property type="match status" value="8"/>
</dbReference>
<dbReference type="Proteomes" id="UP001139103">
    <property type="component" value="Unassembled WGS sequence"/>
</dbReference>
<sequence>MSTNAAAVHLFELAVDETAAGKYPEAQHLIQQALAKDPNYADAWTQLGTLHYLCEEYQQSVQAYSRAIQLAPRDPLAWTGRGTSYEKLGDYHQALADHNAAIQLDPNLDASFANRGSVYIELGDMPAAKADFERAYFLNPLEPDNLYRMGQYYFEMGYYSEAYSYLNQAVEAAPDNGTYRFYRGATLDHLERPDLALPDLNLAIAQFPQFARAYTFRGLAYRLLERNREAFDDFSAALRLGDHSADVFEHRADLYFDAKHYEEAIRDYSRAIEIDPDWIPNYCNRLLAYKALGQNDQVRREMHQIDQLFRRRVTEIAKKGTQLPLAIVMANQDLYLPGDTGRFAFGVLSFEKPYCENPQALSDLAVRVGNLKGTVSTNPAENEVAIMVSHEMGSLNRRRPLPRELTGGPLVWYVDLWLHRPFLPKGQLIYGERVFSCIAEPGPTGRVELWPGK</sequence>
<dbReference type="InterPro" id="IPR019734">
    <property type="entry name" value="TPR_rpt"/>
</dbReference>
<feature type="repeat" description="TPR" evidence="3">
    <location>
        <begin position="41"/>
        <end position="74"/>
    </location>
</feature>
<name>A0A9X1SHE8_9BACT</name>
<dbReference type="PANTHER" id="PTHR44858">
    <property type="entry name" value="TETRATRICOPEPTIDE REPEAT PROTEIN 6"/>
    <property type="match status" value="1"/>
</dbReference>
<feature type="repeat" description="TPR" evidence="3">
    <location>
        <begin position="211"/>
        <end position="244"/>
    </location>
</feature>
<keyword evidence="1" id="KW-0677">Repeat</keyword>
<dbReference type="PROSITE" id="PS50005">
    <property type="entry name" value="TPR"/>
    <property type="match status" value="6"/>
</dbReference>
<dbReference type="InterPro" id="IPR011990">
    <property type="entry name" value="TPR-like_helical_dom_sf"/>
</dbReference>
<dbReference type="Pfam" id="PF00515">
    <property type="entry name" value="TPR_1"/>
    <property type="match status" value="2"/>
</dbReference>
<dbReference type="AlphaFoldDB" id="A0A9X1SHE8"/>
<comment type="caution">
    <text evidence="4">The sequence shown here is derived from an EMBL/GenBank/DDBJ whole genome shotgun (WGS) entry which is preliminary data.</text>
</comment>
<dbReference type="PANTHER" id="PTHR44858:SF1">
    <property type="entry name" value="UDP-N-ACETYLGLUCOSAMINE--PEPTIDE N-ACETYLGLUCOSAMINYLTRANSFERASE SPINDLY-RELATED"/>
    <property type="match status" value="1"/>
</dbReference>
<feature type="repeat" description="TPR" evidence="3">
    <location>
        <begin position="109"/>
        <end position="142"/>
    </location>
</feature>
<feature type="repeat" description="TPR" evidence="3">
    <location>
        <begin position="75"/>
        <end position="108"/>
    </location>
</feature>
<reference evidence="4" key="1">
    <citation type="submission" date="2021-11" db="EMBL/GenBank/DDBJ databases">
        <title>Genome sequence.</title>
        <authorList>
            <person name="Sun Q."/>
        </authorList>
    </citation>
    <scope>NUCLEOTIDE SEQUENCE</scope>
    <source>
        <strain evidence="4">JC732</strain>
    </source>
</reference>
<gene>
    <name evidence="4" type="ORF">LOC68_22310</name>
</gene>